<evidence type="ECO:0000313" key="2">
    <source>
        <dbReference type="EMBL" id="KAF0929109.1"/>
    </source>
</evidence>
<proteinExistence type="predicted"/>
<feature type="region of interest" description="Disordered" evidence="1">
    <location>
        <begin position="1"/>
        <end position="69"/>
    </location>
</feature>
<organism evidence="2 3">
    <name type="scientific">Oryza meyeriana var. granulata</name>
    <dbReference type="NCBI Taxonomy" id="110450"/>
    <lineage>
        <taxon>Eukaryota</taxon>
        <taxon>Viridiplantae</taxon>
        <taxon>Streptophyta</taxon>
        <taxon>Embryophyta</taxon>
        <taxon>Tracheophyta</taxon>
        <taxon>Spermatophyta</taxon>
        <taxon>Magnoliopsida</taxon>
        <taxon>Liliopsida</taxon>
        <taxon>Poales</taxon>
        <taxon>Poaceae</taxon>
        <taxon>BOP clade</taxon>
        <taxon>Oryzoideae</taxon>
        <taxon>Oryzeae</taxon>
        <taxon>Oryzinae</taxon>
        <taxon>Oryza</taxon>
        <taxon>Oryza meyeriana</taxon>
    </lineage>
</organism>
<dbReference type="EMBL" id="SPHZ02000002">
    <property type="protein sequence ID" value="KAF0929109.1"/>
    <property type="molecule type" value="Genomic_DNA"/>
</dbReference>
<keyword evidence="3" id="KW-1185">Reference proteome</keyword>
<name>A0A6G1EWZ8_9ORYZ</name>
<dbReference type="AlphaFoldDB" id="A0A6G1EWZ8"/>
<accession>A0A6G1EWZ8</accession>
<dbReference type="Proteomes" id="UP000479710">
    <property type="component" value="Unassembled WGS sequence"/>
</dbReference>
<protein>
    <submittedName>
        <fullName evidence="2">Uncharacterized protein</fullName>
    </submittedName>
</protein>
<evidence type="ECO:0000256" key="1">
    <source>
        <dbReference type="SAM" id="MobiDB-lite"/>
    </source>
</evidence>
<reference evidence="2 3" key="1">
    <citation type="submission" date="2019-11" db="EMBL/GenBank/DDBJ databases">
        <title>Whole genome sequence of Oryza granulata.</title>
        <authorList>
            <person name="Li W."/>
        </authorList>
    </citation>
    <scope>NUCLEOTIDE SEQUENCE [LARGE SCALE GENOMIC DNA]</scope>
    <source>
        <strain evidence="3">cv. Menghai</strain>
        <tissue evidence="2">Leaf</tissue>
    </source>
</reference>
<comment type="caution">
    <text evidence="2">The sequence shown here is derived from an EMBL/GenBank/DDBJ whole genome shotgun (WGS) entry which is preliminary data.</text>
</comment>
<evidence type="ECO:0000313" key="3">
    <source>
        <dbReference type="Proteomes" id="UP000479710"/>
    </source>
</evidence>
<gene>
    <name evidence="2" type="ORF">E2562_015216</name>
</gene>
<sequence length="69" mass="7586">MGPMWRNTMPTMPTRGARQSRARPRVGHAGGVEEVERKDEGDYGYGAARERHDDTGGGGKTRMGGLEKR</sequence>